<dbReference type="GO" id="GO:0016887">
    <property type="term" value="F:ATP hydrolysis activity"/>
    <property type="evidence" value="ECO:0007669"/>
    <property type="project" value="InterPro"/>
</dbReference>
<dbReference type="PANTHER" id="PTHR23074:SF83">
    <property type="entry name" value="VACUOLAR PROTEIN SORTING-ASSOCIATED PROTEIN 4A"/>
    <property type="match status" value="1"/>
</dbReference>
<dbReference type="EMBL" id="FN595500">
    <property type="protein sequence ID" value="CCB48850.1"/>
    <property type="molecule type" value="Genomic_DNA"/>
</dbReference>
<dbReference type="HOGENOM" id="CLU_3018205_0_0_1"/>
<reference evidence="3" key="1">
    <citation type="journal article" date="2007" name="Nature">
        <title>The grapevine genome sequence suggests ancestral hexaploidization in major angiosperm phyla.</title>
        <authorList>
            <consortium name="The French-Italian Public Consortium for Grapevine Genome Characterization."/>
            <person name="Jaillon O."/>
            <person name="Aury J.-M."/>
            <person name="Noel B."/>
            <person name="Policriti A."/>
            <person name="Clepet C."/>
            <person name="Casagrande A."/>
            <person name="Choisne N."/>
            <person name="Aubourg S."/>
            <person name="Vitulo N."/>
            <person name="Jubin C."/>
            <person name="Vezzi A."/>
            <person name="Legeai F."/>
            <person name="Hugueney P."/>
            <person name="Dasilva C."/>
            <person name="Horner D."/>
            <person name="Mica E."/>
            <person name="Jublot D."/>
            <person name="Poulain J."/>
            <person name="Bruyere C."/>
            <person name="Billault A."/>
            <person name="Segurens B."/>
            <person name="Gouyvenoux M."/>
            <person name="Ugarte E."/>
            <person name="Cattonaro F."/>
            <person name="Anthouard V."/>
            <person name="Vico V."/>
            <person name="Del Fabbro C."/>
            <person name="Alaux M."/>
            <person name="Di Gaspero G."/>
            <person name="Dumas V."/>
            <person name="Felice N."/>
            <person name="Paillard S."/>
            <person name="Juman I."/>
            <person name="Moroldo M."/>
            <person name="Scalabrin S."/>
            <person name="Canaguier A."/>
            <person name="Le Clainche I."/>
            <person name="Malacrida G."/>
            <person name="Durand E."/>
            <person name="Pesole G."/>
            <person name="Laucou V."/>
            <person name="Chatelet P."/>
            <person name="Merdinoglu D."/>
            <person name="Delledonne M."/>
            <person name="Pezzotti M."/>
            <person name="Lecharny A."/>
            <person name="Scarpelli C."/>
            <person name="Artiguenave F."/>
            <person name="Pe M.E."/>
            <person name="Valle G."/>
            <person name="Morgante M."/>
            <person name="Caboche M."/>
            <person name="Adam-Blondon A.-F."/>
            <person name="Weissenbach J."/>
            <person name="Quetier F."/>
            <person name="Wincker P."/>
        </authorList>
    </citation>
    <scope>NUCLEOTIDE SEQUENCE [LARGE SCALE GENOMIC DNA]</scope>
    <source>
        <strain evidence="3">cv. Pinot noir / PN40024</strain>
    </source>
</reference>
<dbReference type="STRING" id="29760.F6H9F7"/>
<sequence>MKLIPYVGQRGEGNESEASRCIKTELLVQMQGVGHNDQKVLVLTATNTLYSLDQAI</sequence>
<dbReference type="InParanoid" id="F6H9F7"/>
<dbReference type="GO" id="GO:0005524">
    <property type="term" value="F:ATP binding"/>
    <property type="evidence" value="ECO:0007669"/>
    <property type="project" value="InterPro"/>
</dbReference>
<feature type="domain" description="ATPase AAA-type core" evidence="1">
    <location>
        <begin position="9"/>
        <end position="56"/>
    </location>
</feature>
<proteinExistence type="predicted"/>
<accession>F6H9F7</accession>
<dbReference type="InterPro" id="IPR003959">
    <property type="entry name" value="ATPase_AAA_core"/>
</dbReference>
<evidence type="ECO:0000313" key="2">
    <source>
        <dbReference type="EMBL" id="CCB48850.1"/>
    </source>
</evidence>
<evidence type="ECO:0000259" key="1">
    <source>
        <dbReference type="Pfam" id="PF00004"/>
    </source>
</evidence>
<dbReference type="PANTHER" id="PTHR23074">
    <property type="entry name" value="AAA DOMAIN-CONTAINING"/>
    <property type="match status" value="1"/>
</dbReference>
<protein>
    <recommendedName>
        <fullName evidence="1">ATPase AAA-type core domain-containing protein</fullName>
    </recommendedName>
</protein>
<keyword evidence="3" id="KW-1185">Reference proteome</keyword>
<dbReference type="InterPro" id="IPR027417">
    <property type="entry name" value="P-loop_NTPase"/>
</dbReference>
<dbReference type="AlphaFoldDB" id="F6H9F7"/>
<dbReference type="InterPro" id="IPR050304">
    <property type="entry name" value="MT-severing_AAA_ATPase"/>
</dbReference>
<organism evidence="2 3">
    <name type="scientific">Vitis vinifera</name>
    <name type="common">Grape</name>
    <dbReference type="NCBI Taxonomy" id="29760"/>
    <lineage>
        <taxon>Eukaryota</taxon>
        <taxon>Viridiplantae</taxon>
        <taxon>Streptophyta</taxon>
        <taxon>Embryophyta</taxon>
        <taxon>Tracheophyta</taxon>
        <taxon>Spermatophyta</taxon>
        <taxon>Magnoliopsida</taxon>
        <taxon>eudicotyledons</taxon>
        <taxon>Gunneridae</taxon>
        <taxon>Pentapetalae</taxon>
        <taxon>rosids</taxon>
        <taxon>Vitales</taxon>
        <taxon>Vitaceae</taxon>
        <taxon>Viteae</taxon>
        <taxon>Vitis</taxon>
    </lineage>
</organism>
<dbReference type="PaxDb" id="29760-VIT_04s0069g00420.t01"/>
<dbReference type="Gene3D" id="3.40.50.300">
    <property type="entry name" value="P-loop containing nucleotide triphosphate hydrolases"/>
    <property type="match status" value="1"/>
</dbReference>
<gene>
    <name evidence="2" type="ordered locus">VIT_04s0069g00420</name>
</gene>
<dbReference type="Pfam" id="PF00004">
    <property type="entry name" value="AAA"/>
    <property type="match status" value="1"/>
</dbReference>
<dbReference type="eggNOG" id="KOG0739">
    <property type="taxonomic scope" value="Eukaryota"/>
</dbReference>
<dbReference type="Proteomes" id="UP000009183">
    <property type="component" value="Chromosome 4"/>
</dbReference>
<evidence type="ECO:0000313" key="3">
    <source>
        <dbReference type="Proteomes" id="UP000009183"/>
    </source>
</evidence>
<name>F6H9F7_VITVI</name>